<evidence type="ECO:0000313" key="3">
    <source>
        <dbReference type="EMBL" id="SFM81716.1"/>
    </source>
</evidence>
<dbReference type="SUPFAM" id="SSF56954">
    <property type="entry name" value="Outer membrane efflux proteins (OEP)"/>
    <property type="match status" value="1"/>
</dbReference>
<dbReference type="Proteomes" id="UP000183287">
    <property type="component" value="Unassembled WGS sequence"/>
</dbReference>
<name>A0A1I4TY32_9PROT</name>
<evidence type="ECO:0000313" key="4">
    <source>
        <dbReference type="Proteomes" id="UP000183287"/>
    </source>
</evidence>
<organism evidence="3 4">
    <name type="scientific">Nitrosomonas communis</name>
    <dbReference type="NCBI Taxonomy" id="44574"/>
    <lineage>
        <taxon>Bacteria</taxon>
        <taxon>Pseudomonadati</taxon>
        <taxon>Pseudomonadota</taxon>
        <taxon>Betaproteobacteria</taxon>
        <taxon>Nitrosomonadales</taxon>
        <taxon>Nitrosomonadaceae</taxon>
        <taxon>Nitrosomonas</taxon>
    </lineage>
</organism>
<protein>
    <submittedName>
        <fullName evidence="3">Outer membrane protein TolC</fullName>
    </submittedName>
</protein>
<dbReference type="RefSeq" id="WP_256212122.1">
    <property type="nucleotide sequence ID" value="NZ_FOUB01000056.1"/>
</dbReference>
<dbReference type="PANTHER" id="PTHR30203">
    <property type="entry name" value="OUTER MEMBRANE CATION EFFLUX PROTEIN"/>
    <property type="match status" value="1"/>
</dbReference>
<dbReference type="STRING" id="44574.AAW31_04260"/>
<gene>
    <name evidence="3" type="ORF">SAMN05421863_105613</name>
</gene>
<sequence>MIASSLDSAGNVFSIIRNGMIAVWVLGGVIPLDVRADVSNHAHPAIFQHDKPAADGKQVTPLATLITETLQNNPEIQASLREREAAQQRISPAEALDDPMLEAGVINAPLASSPFNREDMTMKMIGLSQRFPFPGKRGLRKEVASKDAEAVDYGYQETVNRVVRDLKIAYFDLRLTLEMTELVKKNKLILEDFTHLAVDHYTVGLGAQADAFKAQTQVSRMEDELLRLARERPVIEAELIRTLGRITHAAALMPAPLSLHEVSLNLESLRESAMAQRPQLLALQSLAARNKKAVDLANLGYYPDVDVRLSYGQRDRMLDNSSRPDMVSLTVAINLPVWRTNKIEPRIAESQALHYQALDLYQAQSNEIAARLRQQVATAEQNLKSARLYQTTILPQAKLTVESALEAYKVNRVDFLTLLDNQITVFNYEISLVTAIANYNKALAEIDLLTGKTPDELVHTTIDGVRYESTR</sequence>
<dbReference type="GO" id="GO:0015562">
    <property type="term" value="F:efflux transmembrane transporter activity"/>
    <property type="evidence" value="ECO:0007669"/>
    <property type="project" value="InterPro"/>
</dbReference>
<dbReference type="EMBL" id="FOUB01000056">
    <property type="protein sequence ID" value="SFM81716.1"/>
    <property type="molecule type" value="Genomic_DNA"/>
</dbReference>
<keyword evidence="4" id="KW-1185">Reference proteome</keyword>
<dbReference type="Gene3D" id="1.20.1600.10">
    <property type="entry name" value="Outer membrane efflux proteins (OEP)"/>
    <property type="match status" value="1"/>
</dbReference>
<reference evidence="4" key="1">
    <citation type="submission" date="2016-10" db="EMBL/GenBank/DDBJ databases">
        <authorList>
            <person name="Varghese N."/>
            <person name="Submissions S."/>
        </authorList>
    </citation>
    <scope>NUCLEOTIDE SEQUENCE [LARGE SCALE GENOMIC DNA]</scope>
    <source>
        <strain evidence="4">Nm44</strain>
    </source>
</reference>
<accession>A0A1I4TY32</accession>
<dbReference type="AlphaFoldDB" id="A0A1I4TY32"/>
<dbReference type="InterPro" id="IPR010131">
    <property type="entry name" value="MdtP/NodT-like"/>
</dbReference>
<feature type="coiled-coil region" evidence="2">
    <location>
        <begin position="362"/>
        <end position="389"/>
    </location>
</feature>
<dbReference type="Pfam" id="PF02321">
    <property type="entry name" value="OEP"/>
    <property type="match status" value="2"/>
</dbReference>
<dbReference type="InterPro" id="IPR003423">
    <property type="entry name" value="OMP_efflux"/>
</dbReference>
<dbReference type="PANTHER" id="PTHR30203:SF24">
    <property type="entry name" value="BLR4935 PROTEIN"/>
    <property type="match status" value="1"/>
</dbReference>
<comment type="similarity">
    <text evidence="1">Belongs to the outer membrane factor (OMF) (TC 1.B.17) family.</text>
</comment>
<evidence type="ECO:0000256" key="1">
    <source>
        <dbReference type="ARBA" id="ARBA00007613"/>
    </source>
</evidence>
<proteinExistence type="inferred from homology"/>
<keyword evidence="2" id="KW-0175">Coiled coil</keyword>
<evidence type="ECO:0000256" key="2">
    <source>
        <dbReference type="SAM" id="Coils"/>
    </source>
</evidence>